<dbReference type="CDD" id="cd05286">
    <property type="entry name" value="QOR2"/>
    <property type="match status" value="1"/>
</dbReference>
<organism evidence="4 5">
    <name type="scientific">Geothrix rubra</name>
    <dbReference type="NCBI Taxonomy" id="2927977"/>
    <lineage>
        <taxon>Bacteria</taxon>
        <taxon>Pseudomonadati</taxon>
        <taxon>Acidobacteriota</taxon>
        <taxon>Holophagae</taxon>
        <taxon>Holophagales</taxon>
        <taxon>Holophagaceae</taxon>
        <taxon>Geothrix</taxon>
    </lineage>
</organism>
<dbReference type="PANTHER" id="PTHR48106:SF13">
    <property type="entry name" value="QUINONE OXIDOREDUCTASE-RELATED"/>
    <property type="match status" value="1"/>
</dbReference>
<evidence type="ECO:0000259" key="3">
    <source>
        <dbReference type="SMART" id="SM00829"/>
    </source>
</evidence>
<evidence type="ECO:0000256" key="1">
    <source>
        <dbReference type="ARBA" id="ARBA00022857"/>
    </source>
</evidence>
<dbReference type="Proteomes" id="UP001165089">
    <property type="component" value="Unassembled WGS sequence"/>
</dbReference>
<evidence type="ECO:0000256" key="2">
    <source>
        <dbReference type="ARBA" id="ARBA00023002"/>
    </source>
</evidence>
<dbReference type="SMART" id="SM00829">
    <property type="entry name" value="PKS_ER"/>
    <property type="match status" value="1"/>
</dbReference>
<dbReference type="InterPro" id="IPR047618">
    <property type="entry name" value="QOR-like"/>
</dbReference>
<dbReference type="SUPFAM" id="SSF50129">
    <property type="entry name" value="GroES-like"/>
    <property type="match status" value="1"/>
</dbReference>
<dbReference type="SUPFAM" id="SSF51735">
    <property type="entry name" value="NAD(P)-binding Rossmann-fold domains"/>
    <property type="match status" value="1"/>
</dbReference>
<evidence type="ECO:0000313" key="5">
    <source>
        <dbReference type="Proteomes" id="UP001165089"/>
    </source>
</evidence>
<gene>
    <name evidence="4" type="primary">qor</name>
    <name evidence="4" type="ORF">GETHPA_28120</name>
</gene>
<dbReference type="InterPro" id="IPR013154">
    <property type="entry name" value="ADH-like_N"/>
</dbReference>
<dbReference type="Gene3D" id="3.40.50.720">
    <property type="entry name" value="NAD(P)-binding Rossmann-like Domain"/>
    <property type="match status" value="1"/>
</dbReference>
<evidence type="ECO:0000313" key="4">
    <source>
        <dbReference type="EMBL" id="GLH71279.1"/>
    </source>
</evidence>
<keyword evidence="2" id="KW-0560">Oxidoreductase</keyword>
<dbReference type="Gene3D" id="3.90.180.10">
    <property type="entry name" value="Medium-chain alcohol dehydrogenases, catalytic domain"/>
    <property type="match status" value="1"/>
</dbReference>
<dbReference type="InterPro" id="IPR013149">
    <property type="entry name" value="ADH-like_C"/>
</dbReference>
<sequence length="328" mass="34201">MNHQIQIQATGGPEVLAWVEAPLPDPGPGEARIRHRAIGVNYIDVYHRSGAYPVPLPAVPGFEAAGVVEALGAGVTGLRMGQRVGYVDGPTGAYAEARNHPADRLIPLPDSLSDEDAAALLFKGLTAHMLVRRVWRADRGPWALVHAAAGGVGLLLTRWLAREGAKVIGVVSDPEKASMVAAEGAQATVVVPRGGAYDGLAAEVRHLSDGVGAGTVFDSVGQDTFTASLASLAPFGLLASYGRSSGPVPPVDAADLGRRGSLAFQRPSIFHHIASPADLRAAAADLFQAHADGKVRPHVHDRLPLREAGRAHALLESRATRGALILVP</sequence>
<name>A0ABQ5QB54_9BACT</name>
<dbReference type="Pfam" id="PF08240">
    <property type="entry name" value="ADH_N"/>
    <property type="match status" value="1"/>
</dbReference>
<dbReference type="RefSeq" id="WP_285727413.1">
    <property type="nucleotide sequence ID" value="NZ_BSDD01000006.1"/>
</dbReference>
<comment type="caution">
    <text evidence="4">The sequence shown here is derived from an EMBL/GenBank/DDBJ whole genome shotgun (WGS) entry which is preliminary data.</text>
</comment>
<dbReference type="InterPro" id="IPR011032">
    <property type="entry name" value="GroES-like_sf"/>
</dbReference>
<dbReference type="EMBL" id="BSDD01000006">
    <property type="protein sequence ID" value="GLH71279.1"/>
    <property type="molecule type" value="Genomic_DNA"/>
</dbReference>
<accession>A0ABQ5QB54</accession>
<dbReference type="Pfam" id="PF00107">
    <property type="entry name" value="ADH_zinc_N"/>
    <property type="match status" value="1"/>
</dbReference>
<dbReference type="PANTHER" id="PTHR48106">
    <property type="entry name" value="QUINONE OXIDOREDUCTASE PIG3-RELATED"/>
    <property type="match status" value="1"/>
</dbReference>
<keyword evidence="5" id="KW-1185">Reference proteome</keyword>
<dbReference type="InterPro" id="IPR036291">
    <property type="entry name" value="NAD(P)-bd_dom_sf"/>
</dbReference>
<keyword evidence="1" id="KW-0521">NADP</keyword>
<protein>
    <submittedName>
        <fullName evidence="4">Quinone oxidoreductase</fullName>
    </submittedName>
</protein>
<reference evidence="4 5" key="1">
    <citation type="journal article" date="2023" name="Antonie Van Leeuwenhoek">
        <title>Mesoterricola silvestris gen. nov., sp. nov., Mesoterricola sediminis sp. nov., Geothrix oryzae sp. nov., Geothrix edaphica sp. nov., Geothrix rubra sp. nov., and Geothrix limicola sp. nov., six novel members of Acidobacteriota isolated from soils.</title>
        <authorList>
            <person name="Itoh H."/>
            <person name="Sugisawa Y."/>
            <person name="Mise K."/>
            <person name="Xu Z."/>
            <person name="Kuniyasu M."/>
            <person name="Ushijima N."/>
            <person name="Kawano K."/>
            <person name="Kobayashi E."/>
            <person name="Shiratori Y."/>
            <person name="Masuda Y."/>
            <person name="Senoo K."/>
        </authorList>
    </citation>
    <scope>NUCLEOTIDE SEQUENCE [LARGE SCALE GENOMIC DNA]</scope>
    <source>
        <strain evidence="4 5">Red803</strain>
    </source>
</reference>
<dbReference type="InterPro" id="IPR020843">
    <property type="entry name" value="ER"/>
</dbReference>
<proteinExistence type="predicted"/>
<feature type="domain" description="Enoyl reductase (ER)" evidence="3">
    <location>
        <begin position="11"/>
        <end position="326"/>
    </location>
</feature>